<accession>A0AAV4LXD8</accession>
<comment type="caution">
    <text evidence="1">The sequence shown here is derived from an EMBL/GenBank/DDBJ whole genome shotgun (WGS) entry which is preliminary data.</text>
</comment>
<dbReference type="RefSeq" id="XP_067716930.1">
    <property type="nucleotide sequence ID" value="XM_067860829.1"/>
</dbReference>
<reference evidence="1 2" key="1">
    <citation type="submission" date="2021-06" db="EMBL/GenBank/DDBJ databases">
        <title>Genome sequence of Babesia caballi.</title>
        <authorList>
            <person name="Yamagishi J."/>
            <person name="Kidaka T."/>
            <person name="Ochi A."/>
        </authorList>
    </citation>
    <scope>NUCLEOTIDE SEQUENCE [LARGE SCALE GENOMIC DNA]</scope>
    <source>
        <strain evidence="1">USDA-D6B2</strain>
    </source>
</reference>
<name>A0AAV4LXD8_BABCB</name>
<keyword evidence="2" id="KW-1185">Reference proteome</keyword>
<proteinExistence type="predicted"/>
<dbReference type="AlphaFoldDB" id="A0AAV4LXD8"/>
<evidence type="ECO:0000313" key="2">
    <source>
        <dbReference type="Proteomes" id="UP001497744"/>
    </source>
</evidence>
<gene>
    <name evidence="1" type="ORF">BcabD6B2_42960</name>
</gene>
<protein>
    <submittedName>
        <fullName evidence="1">Uncharacterized protein</fullName>
    </submittedName>
</protein>
<sequence length="75" mass="8445">MARQVVRGQLFILLEGTGDGDLEITTNNNTEIIKQFAELRRNGHSREPIEHLADGGGELRRLRTFGLEVPRCAEE</sequence>
<evidence type="ECO:0000313" key="1">
    <source>
        <dbReference type="EMBL" id="GIX64861.1"/>
    </source>
</evidence>
<dbReference type="EMBL" id="BPLF01000003">
    <property type="protein sequence ID" value="GIX64861.1"/>
    <property type="molecule type" value="Genomic_DNA"/>
</dbReference>
<organism evidence="1 2">
    <name type="scientific">Babesia caballi</name>
    <dbReference type="NCBI Taxonomy" id="5871"/>
    <lineage>
        <taxon>Eukaryota</taxon>
        <taxon>Sar</taxon>
        <taxon>Alveolata</taxon>
        <taxon>Apicomplexa</taxon>
        <taxon>Aconoidasida</taxon>
        <taxon>Piroplasmida</taxon>
        <taxon>Babesiidae</taxon>
        <taxon>Babesia</taxon>
    </lineage>
</organism>
<dbReference type="GeneID" id="94196342"/>
<dbReference type="Proteomes" id="UP001497744">
    <property type="component" value="Unassembled WGS sequence"/>
</dbReference>